<dbReference type="Gene3D" id="1.20.140.10">
    <property type="entry name" value="Butyryl-CoA Dehydrogenase, subunit A, domain 3"/>
    <property type="match status" value="1"/>
</dbReference>
<comment type="similarity">
    <text evidence="3">Belongs to the HpaH/HsaA monooxygenase family.</text>
</comment>
<feature type="domain" description="Acyl-CoA dehydrogenase/oxidase N-terminal" evidence="5">
    <location>
        <begin position="34"/>
        <end position="128"/>
    </location>
</feature>
<evidence type="ECO:0000259" key="4">
    <source>
        <dbReference type="Pfam" id="PF02770"/>
    </source>
</evidence>
<evidence type="ECO:0000256" key="3">
    <source>
        <dbReference type="ARBA" id="ARBA00049661"/>
    </source>
</evidence>
<dbReference type="GO" id="GO:0050660">
    <property type="term" value="F:flavin adenine dinucleotide binding"/>
    <property type="evidence" value="ECO:0007669"/>
    <property type="project" value="InterPro"/>
</dbReference>
<evidence type="ECO:0000256" key="1">
    <source>
        <dbReference type="ARBA" id="ARBA00022630"/>
    </source>
</evidence>
<evidence type="ECO:0000313" key="7">
    <source>
        <dbReference type="EMBL" id="ACB96152.1"/>
    </source>
</evidence>
<dbReference type="InterPro" id="IPR037069">
    <property type="entry name" value="AcylCoA_DH/ox_N_sf"/>
</dbReference>
<dbReference type="InterPro" id="IPR046373">
    <property type="entry name" value="Acyl-CoA_Oxase/DH_mid-dom_sf"/>
</dbReference>
<protein>
    <submittedName>
        <fullName evidence="7">Acyl-CoA dehydrogenase type 2 domain</fullName>
    </submittedName>
</protein>
<dbReference type="AlphaFoldDB" id="B2IIU0"/>
<keyword evidence="1" id="KW-0285">Flavoprotein</keyword>
<dbReference type="GO" id="GO:0033539">
    <property type="term" value="P:fatty acid beta-oxidation using acyl-CoA dehydrogenase"/>
    <property type="evidence" value="ECO:0007669"/>
    <property type="project" value="TreeGrafter"/>
</dbReference>
<dbReference type="RefSeq" id="WP_012385505.1">
    <property type="nucleotide sequence ID" value="NC_010581.1"/>
</dbReference>
<dbReference type="KEGG" id="bid:Bind_2550"/>
<name>B2IIU0_BEII9</name>
<dbReference type="GO" id="GO:0005737">
    <property type="term" value="C:cytoplasm"/>
    <property type="evidence" value="ECO:0007669"/>
    <property type="project" value="TreeGrafter"/>
</dbReference>
<dbReference type="PANTHER" id="PTHR48083:SF19">
    <property type="entry name" value="FLAVIN-DEPENDENT MONOOXYGENASE, OXYGENASE SUBUNIT HSAA"/>
    <property type="match status" value="1"/>
</dbReference>
<dbReference type="InterPro" id="IPR013107">
    <property type="entry name" value="Acyl-CoA_DH_C"/>
</dbReference>
<evidence type="ECO:0000259" key="5">
    <source>
        <dbReference type="Pfam" id="PF02771"/>
    </source>
</evidence>
<dbReference type="Gene3D" id="1.10.540.10">
    <property type="entry name" value="Acyl-CoA dehydrogenase/oxidase, N-terminal domain"/>
    <property type="match status" value="1"/>
</dbReference>
<dbReference type="Pfam" id="PF08028">
    <property type="entry name" value="Acyl-CoA_dh_2"/>
    <property type="match status" value="1"/>
</dbReference>
<dbReference type="SUPFAM" id="SSF47203">
    <property type="entry name" value="Acyl-CoA dehydrogenase C-terminal domain-like"/>
    <property type="match status" value="1"/>
</dbReference>
<dbReference type="EMBL" id="CP001016">
    <property type="protein sequence ID" value="ACB96152.1"/>
    <property type="molecule type" value="Genomic_DNA"/>
</dbReference>
<feature type="domain" description="Acyl-CoA dehydrogenase C-terminal" evidence="6">
    <location>
        <begin position="248"/>
        <end position="384"/>
    </location>
</feature>
<dbReference type="Gene3D" id="2.40.110.10">
    <property type="entry name" value="Butyryl-CoA Dehydrogenase, subunit A, domain 2"/>
    <property type="match status" value="1"/>
</dbReference>
<dbReference type="PANTHER" id="PTHR48083">
    <property type="entry name" value="MEDIUM-CHAIN SPECIFIC ACYL-COA DEHYDROGENASE, MITOCHONDRIAL-RELATED"/>
    <property type="match status" value="1"/>
</dbReference>
<dbReference type="GO" id="GO:0003995">
    <property type="term" value="F:acyl-CoA dehydrogenase activity"/>
    <property type="evidence" value="ECO:0007669"/>
    <property type="project" value="TreeGrafter"/>
</dbReference>
<feature type="domain" description="Acyl-CoA oxidase/dehydrogenase middle" evidence="4">
    <location>
        <begin position="133"/>
        <end position="222"/>
    </location>
</feature>
<dbReference type="HOGENOM" id="CLU_018204_10_0_5"/>
<organism evidence="7 8">
    <name type="scientific">Beijerinckia indica subsp. indica (strain ATCC 9039 / DSM 1715 / NCIMB 8712)</name>
    <dbReference type="NCBI Taxonomy" id="395963"/>
    <lineage>
        <taxon>Bacteria</taxon>
        <taxon>Pseudomonadati</taxon>
        <taxon>Pseudomonadota</taxon>
        <taxon>Alphaproteobacteria</taxon>
        <taxon>Hyphomicrobiales</taxon>
        <taxon>Beijerinckiaceae</taxon>
        <taxon>Beijerinckia</taxon>
    </lineage>
</organism>
<dbReference type="eggNOG" id="COG1960">
    <property type="taxonomic scope" value="Bacteria"/>
</dbReference>
<dbReference type="PIRSF" id="PIRSF016578">
    <property type="entry name" value="HsaA"/>
    <property type="match status" value="1"/>
</dbReference>
<dbReference type="Pfam" id="PF02770">
    <property type="entry name" value="Acyl-CoA_dh_M"/>
    <property type="match status" value="1"/>
</dbReference>
<dbReference type="OrthoDB" id="6184213at2"/>
<dbReference type="STRING" id="395963.Bind_2550"/>
<sequence>MSSKAQTQADLGWGAGPSLRYDDLAVRFRPLFQRIRERAVARDLARDLPFEEINWLREAGFTALRLPAEWGGSGATLPEFFNLLIELSEADTNVTNALRSHFGFTEDVLNAKDEAWRRIWLERIGQGELIGSGFSEPGEGKTIGTYSTTLVSDGEKFIVNGEKYYTSGSLFADWINLGAKNADDVTVGALVPARAPGVDVIDDWDGFGQALSASGTTRFSDVVIDADLVSPIGLRCRYVKGFFQLVHLASLAGLGRAAASDVARLVAERTRVYAHGNGSRSSEDPQVLQVVGQVRGAAYAAGAIVLKAAEALQRVYEAAPEALDSGEDKSGVLADLEVSQAVTVVTNLILDATTILFDALGASAVKRGLGLDRYWRNARTISSHNPRIYHQRNIGHFAVNGVYPNPYFEQGGAKPS</sequence>
<keyword evidence="8" id="KW-1185">Reference proteome</keyword>
<dbReference type="InterPro" id="IPR036250">
    <property type="entry name" value="AcylCo_DH-like_C"/>
</dbReference>
<accession>B2IIU0</accession>
<reference evidence="8" key="1">
    <citation type="submission" date="2008-03" db="EMBL/GenBank/DDBJ databases">
        <title>Complete sequence of chromosome of Beijerinckia indica subsp. indica ATCC 9039.</title>
        <authorList>
            <consortium name="US DOE Joint Genome Institute"/>
            <person name="Copeland A."/>
            <person name="Lucas S."/>
            <person name="Lapidus A."/>
            <person name="Glavina del Rio T."/>
            <person name="Dalin E."/>
            <person name="Tice H."/>
            <person name="Bruce D."/>
            <person name="Goodwin L."/>
            <person name="Pitluck S."/>
            <person name="LaButti K."/>
            <person name="Schmutz J."/>
            <person name="Larimer F."/>
            <person name="Land M."/>
            <person name="Hauser L."/>
            <person name="Kyrpides N."/>
            <person name="Mikhailova N."/>
            <person name="Dunfield P.F."/>
            <person name="Dedysh S.N."/>
            <person name="Liesack W."/>
            <person name="Saw J.H."/>
            <person name="Alam M."/>
            <person name="Chen Y."/>
            <person name="Murrell J.C."/>
            <person name="Richardson P."/>
        </authorList>
    </citation>
    <scope>NUCLEOTIDE SEQUENCE [LARGE SCALE GENOMIC DNA]</scope>
    <source>
        <strain evidence="8">ATCC 9039 / DSM 1715 / NCIMB 8712</strain>
    </source>
</reference>
<gene>
    <name evidence="7" type="ordered locus">Bind_2550</name>
</gene>
<keyword evidence="2" id="KW-0560">Oxidoreductase</keyword>
<evidence type="ECO:0000256" key="2">
    <source>
        <dbReference type="ARBA" id="ARBA00023002"/>
    </source>
</evidence>
<dbReference type="InterPro" id="IPR013786">
    <property type="entry name" value="AcylCoA_DH/ox_N"/>
</dbReference>
<dbReference type="SUPFAM" id="SSF56645">
    <property type="entry name" value="Acyl-CoA dehydrogenase NM domain-like"/>
    <property type="match status" value="1"/>
</dbReference>
<dbReference type="GO" id="GO:0016712">
    <property type="term" value="F:oxidoreductase activity, acting on paired donors, with incorporation or reduction of molecular oxygen, reduced flavin or flavoprotein as one donor, and incorporation of one atom of oxygen"/>
    <property type="evidence" value="ECO:0007669"/>
    <property type="project" value="TreeGrafter"/>
</dbReference>
<dbReference type="InterPro" id="IPR050741">
    <property type="entry name" value="Acyl-CoA_dehydrogenase"/>
</dbReference>
<evidence type="ECO:0000313" key="8">
    <source>
        <dbReference type="Proteomes" id="UP000001695"/>
    </source>
</evidence>
<dbReference type="Pfam" id="PF02771">
    <property type="entry name" value="Acyl-CoA_dh_N"/>
    <property type="match status" value="1"/>
</dbReference>
<reference evidence="7 8" key="2">
    <citation type="journal article" date="2010" name="J. Bacteriol.">
        <title>Complete genome sequence of Beijerinckia indica subsp. indica.</title>
        <authorList>
            <person name="Tamas I."/>
            <person name="Dedysh S.N."/>
            <person name="Liesack W."/>
            <person name="Stott M.B."/>
            <person name="Alam M."/>
            <person name="Murrell J.C."/>
            <person name="Dunfield P.F."/>
        </authorList>
    </citation>
    <scope>NUCLEOTIDE SEQUENCE [LARGE SCALE GENOMIC DNA]</scope>
    <source>
        <strain evidence="8">ATCC 9039 / DSM 1715 / NCIMB 8712</strain>
    </source>
</reference>
<evidence type="ECO:0000259" key="6">
    <source>
        <dbReference type="Pfam" id="PF08028"/>
    </source>
</evidence>
<dbReference type="InterPro" id="IPR006091">
    <property type="entry name" value="Acyl-CoA_Oxase/DH_mid-dom"/>
</dbReference>
<dbReference type="Proteomes" id="UP000001695">
    <property type="component" value="Chromosome"/>
</dbReference>
<dbReference type="InterPro" id="IPR009100">
    <property type="entry name" value="AcylCoA_DH/oxidase_NM_dom_sf"/>
</dbReference>
<proteinExistence type="inferred from homology"/>